<protein>
    <submittedName>
        <fullName evidence="2">Uncharacterized protein</fullName>
    </submittedName>
</protein>
<accession>A0A4V6DAZ1</accession>
<evidence type="ECO:0000313" key="3">
    <source>
        <dbReference type="Proteomes" id="UP000298652"/>
    </source>
</evidence>
<proteinExistence type="predicted"/>
<reference evidence="2" key="1">
    <citation type="submission" date="2019-03" db="EMBL/GenBank/DDBJ databases">
        <title>WGS assembly of Setaria viridis.</title>
        <authorList>
            <person name="Huang P."/>
            <person name="Jenkins J."/>
            <person name="Grimwood J."/>
            <person name="Barry K."/>
            <person name="Healey A."/>
            <person name="Mamidi S."/>
            <person name="Sreedasyam A."/>
            <person name="Shu S."/>
            <person name="Feldman M."/>
            <person name="Wu J."/>
            <person name="Yu Y."/>
            <person name="Chen C."/>
            <person name="Johnson J."/>
            <person name="Rokhsar D."/>
            <person name="Baxter I."/>
            <person name="Schmutz J."/>
            <person name="Brutnell T."/>
            <person name="Kellogg E."/>
        </authorList>
    </citation>
    <scope>NUCLEOTIDE SEQUENCE [LARGE SCALE GENOMIC DNA]</scope>
</reference>
<dbReference type="EMBL" id="CM016553">
    <property type="protein sequence ID" value="TKW32026.1"/>
    <property type="molecule type" value="Genomic_DNA"/>
</dbReference>
<keyword evidence="1" id="KW-0732">Signal</keyword>
<keyword evidence="3" id="KW-1185">Reference proteome</keyword>
<feature type="chain" id="PRO_5020434664" evidence="1">
    <location>
        <begin position="22"/>
        <end position="144"/>
    </location>
</feature>
<dbReference type="Proteomes" id="UP000298652">
    <property type="component" value="Chromosome 2"/>
</dbReference>
<name>A0A4V6DAZ1_SETVI</name>
<evidence type="ECO:0000256" key="1">
    <source>
        <dbReference type="SAM" id="SignalP"/>
    </source>
</evidence>
<sequence length="144" mass="15827">MVTAILTLGLGLGLCWWVVLACVEVSCANCDALLERRGRELMKRRAVIGCFSGEGTKRRRWRAEIMGAGMQLGEEKENAAAGGEMEMTRGPYMLDLSHSIVGMPHMQFNSNHKDLGTHMVQLSSLGTDYASCEFGDRDDTSLLV</sequence>
<organism evidence="2 3">
    <name type="scientific">Setaria viridis</name>
    <name type="common">Green bristlegrass</name>
    <name type="synonym">Setaria italica subsp. viridis</name>
    <dbReference type="NCBI Taxonomy" id="4556"/>
    <lineage>
        <taxon>Eukaryota</taxon>
        <taxon>Viridiplantae</taxon>
        <taxon>Streptophyta</taxon>
        <taxon>Embryophyta</taxon>
        <taxon>Tracheophyta</taxon>
        <taxon>Spermatophyta</taxon>
        <taxon>Magnoliopsida</taxon>
        <taxon>Liliopsida</taxon>
        <taxon>Poales</taxon>
        <taxon>Poaceae</taxon>
        <taxon>PACMAD clade</taxon>
        <taxon>Panicoideae</taxon>
        <taxon>Panicodae</taxon>
        <taxon>Paniceae</taxon>
        <taxon>Cenchrinae</taxon>
        <taxon>Setaria</taxon>
    </lineage>
</organism>
<gene>
    <name evidence="2" type="ORF">SEVIR_2G144000v2</name>
</gene>
<evidence type="ECO:0000313" key="2">
    <source>
        <dbReference type="EMBL" id="TKW32026.1"/>
    </source>
</evidence>
<dbReference type="Gramene" id="TKW32026">
    <property type="protein sequence ID" value="TKW32026"/>
    <property type="gene ID" value="SEVIR_2G144000v2"/>
</dbReference>
<feature type="signal peptide" evidence="1">
    <location>
        <begin position="1"/>
        <end position="21"/>
    </location>
</feature>
<dbReference type="AlphaFoldDB" id="A0A4V6DAZ1"/>